<dbReference type="AlphaFoldDB" id="A0A4R1N7L6"/>
<accession>A0A4R1N7L6</accession>
<dbReference type="SUPFAM" id="SSF52968">
    <property type="entry name" value="B12-dependent dehydatase associated subunit"/>
    <property type="match status" value="1"/>
</dbReference>
<name>A0A4R1N7L6_9GAMM</name>
<dbReference type="Proteomes" id="UP000294555">
    <property type="component" value="Unassembled WGS sequence"/>
</dbReference>
<evidence type="ECO:0000313" key="1">
    <source>
        <dbReference type="EMBL" id="TCL02557.1"/>
    </source>
</evidence>
<proteinExistence type="predicted"/>
<dbReference type="EMBL" id="SJOI01000001">
    <property type="protein sequence ID" value="TCL02557.1"/>
    <property type="molecule type" value="Genomic_DNA"/>
</dbReference>
<dbReference type="InterPro" id="IPR010254">
    <property type="entry name" value="B12-dep_deHydtase_bsu"/>
</dbReference>
<gene>
    <name evidence="1" type="ORF">EZJ58_0579</name>
</gene>
<dbReference type="RefSeq" id="WP_132921498.1">
    <property type="nucleotide sequence ID" value="NZ_SJOI01000001.1"/>
</dbReference>
<evidence type="ECO:0000313" key="2">
    <source>
        <dbReference type="Proteomes" id="UP000294555"/>
    </source>
</evidence>
<protein>
    <submittedName>
        <fullName evidence="1">Propanediol dehydratase reactivation factor small subunit</fullName>
    </submittedName>
</protein>
<dbReference type="Pfam" id="PF02288">
    <property type="entry name" value="Dehydratase_MU"/>
    <property type="match status" value="1"/>
</dbReference>
<dbReference type="Gene3D" id="3.40.50.10150">
    <property type="entry name" value="B12-dependent dehydatase associated subunit"/>
    <property type="match status" value="1"/>
</dbReference>
<dbReference type="InterPro" id="IPR009192">
    <property type="entry name" value="Diol/glycerol_deHydtase_re_ssu"/>
</dbReference>
<dbReference type="OrthoDB" id="308037at2"/>
<sequence>MSLTEMTRPAILLLADTAAKQSGWRQLLLGMEEEGIPFVINDMDQQAMPLADRAHLAASVSPLSVGIAVGTEDIAVHDPHLPAHQPLFVLTRYPSRPAEEIRRLGCNAARLVKGLPFK</sequence>
<reference evidence="1 2" key="1">
    <citation type="submission" date="2019-02" db="EMBL/GenBank/DDBJ databases">
        <title>Investigation of anaerobic lignin degradation for improved lignocellulosic biofuels.</title>
        <authorList>
            <person name="Deangelis K."/>
        </authorList>
    </citation>
    <scope>NUCLEOTIDE SEQUENCE [LARGE SCALE GENOMIC DNA]</scope>
    <source>
        <strain evidence="1 2">159R</strain>
    </source>
</reference>
<dbReference type="PIRSF" id="PIRSF011503">
    <property type="entry name" value="DdrB_PduH"/>
    <property type="match status" value="1"/>
</dbReference>
<dbReference type="InterPro" id="IPR003208">
    <property type="entry name" value="Dehydtase/Dehydtase_re"/>
</dbReference>
<organism evidence="1 2">
    <name type="scientific">Sodalis ligni</name>
    <dbReference type="NCBI Taxonomy" id="2697027"/>
    <lineage>
        <taxon>Bacteria</taxon>
        <taxon>Pseudomonadati</taxon>
        <taxon>Pseudomonadota</taxon>
        <taxon>Gammaproteobacteria</taxon>
        <taxon>Enterobacterales</taxon>
        <taxon>Bruguierivoracaceae</taxon>
        <taxon>Sodalis</taxon>
    </lineage>
</organism>
<comment type="caution">
    <text evidence="1">The sequence shown here is derived from an EMBL/GenBank/DDBJ whole genome shotgun (WGS) entry which is preliminary data.</text>
</comment>
<keyword evidence="2" id="KW-1185">Reference proteome</keyword>